<evidence type="ECO:0000313" key="2">
    <source>
        <dbReference type="EMBL" id="KAF5345123.1"/>
    </source>
</evidence>
<accession>A0A8H5CP92</accession>
<organism evidence="2 3">
    <name type="scientific">Collybiopsis confluens</name>
    <dbReference type="NCBI Taxonomy" id="2823264"/>
    <lineage>
        <taxon>Eukaryota</taxon>
        <taxon>Fungi</taxon>
        <taxon>Dikarya</taxon>
        <taxon>Basidiomycota</taxon>
        <taxon>Agaricomycotina</taxon>
        <taxon>Agaricomycetes</taxon>
        <taxon>Agaricomycetidae</taxon>
        <taxon>Agaricales</taxon>
        <taxon>Marasmiineae</taxon>
        <taxon>Omphalotaceae</taxon>
        <taxon>Collybiopsis</taxon>
    </lineage>
</organism>
<keyword evidence="3" id="KW-1185">Reference proteome</keyword>
<dbReference type="EMBL" id="JAACJN010000384">
    <property type="protein sequence ID" value="KAF5345123.1"/>
    <property type="molecule type" value="Genomic_DNA"/>
</dbReference>
<feature type="compositionally biased region" description="Polar residues" evidence="1">
    <location>
        <begin position="1"/>
        <end position="10"/>
    </location>
</feature>
<comment type="caution">
    <text evidence="2">The sequence shown here is derived from an EMBL/GenBank/DDBJ whole genome shotgun (WGS) entry which is preliminary data.</text>
</comment>
<dbReference type="Proteomes" id="UP000518752">
    <property type="component" value="Unassembled WGS sequence"/>
</dbReference>
<protein>
    <submittedName>
        <fullName evidence="2">Uncharacterized protein</fullName>
    </submittedName>
</protein>
<evidence type="ECO:0000313" key="3">
    <source>
        <dbReference type="Proteomes" id="UP000518752"/>
    </source>
</evidence>
<dbReference type="OrthoDB" id="2126698at2759"/>
<gene>
    <name evidence="2" type="ORF">D9757_013876</name>
</gene>
<name>A0A8H5CP92_9AGAR</name>
<feature type="compositionally biased region" description="Low complexity" evidence="1">
    <location>
        <begin position="12"/>
        <end position="22"/>
    </location>
</feature>
<feature type="region of interest" description="Disordered" evidence="1">
    <location>
        <begin position="1"/>
        <end position="52"/>
    </location>
</feature>
<evidence type="ECO:0000256" key="1">
    <source>
        <dbReference type="SAM" id="MobiDB-lite"/>
    </source>
</evidence>
<dbReference type="AlphaFoldDB" id="A0A8H5CP92"/>
<sequence length="116" mass="12365">MALPESSNETDPLLPKSSPSPSDNVRALRTSPPAITGVSPQEGDSPHTDDDIKAKSPVKFLFSLLVDSIPVILSYTLQNSIQTISIVITGRIGPHELSVAAFSLMLAFVTGEFPTF</sequence>
<proteinExistence type="predicted"/>
<reference evidence="2 3" key="1">
    <citation type="journal article" date="2020" name="ISME J.">
        <title>Uncovering the hidden diversity of litter-decomposition mechanisms in mushroom-forming fungi.</title>
        <authorList>
            <person name="Floudas D."/>
            <person name="Bentzer J."/>
            <person name="Ahren D."/>
            <person name="Johansson T."/>
            <person name="Persson P."/>
            <person name="Tunlid A."/>
        </authorList>
    </citation>
    <scope>NUCLEOTIDE SEQUENCE [LARGE SCALE GENOMIC DNA]</scope>
    <source>
        <strain evidence="2 3">CBS 406.79</strain>
    </source>
</reference>